<gene>
    <name evidence="5" type="ORF">BEP19_13220</name>
</gene>
<name>A0A419SHJ9_9BACL</name>
<evidence type="ECO:0000313" key="5">
    <source>
        <dbReference type="EMBL" id="RKD23246.1"/>
    </source>
</evidence>
<sequence length="327" mass="37629">MRPAISIIVPVYNDELHLRACVDSLLTQSFTDFEIILVNDGSTDGSGKICDDFAVKDARVRVIHKHNGGVSSARNIGVAAARGEYIGFVDGDDRIETNMYVELHTLCVETDSDIAICRLGREINGELMNNDPRPFVKELDHNEAIARLFEGVLYRFSLCNKLFKKTCFEGVSFPEGRIHEDLSSTYRLFANANKAIYSNFIGYIYVKRENSILTSTYSEKRLDAFLGWDEILTFMNDRYKHLTHTVITCFLYWCIDNVFYILKQVENRRDRNQYLGVIQQCVKKHYKEIMSSKISMKHRMIITLLNYNVRLLTISYSLRGAIFDTSS</sequence>
<dbReference type="Gene3D" id="3.90.550.10">
    <property type="entry name" value="Spore Coat Polysaccharide Biosynthesis Protein SpsA, Chain A"/>
    <property type="match status" value="1"/>
</dbReference>
<dbReference type="GO" id="GO:0016757">
    <property type="term" value="F:glycosyltransferase activity"/>
    <property type="evidence" value="ECO:0007669"/>
    <property type="project" value="UniProtKB-KW"/>
</dbReference>
<proteinExistence type="inferred from homology"/>
<dbReference type="InterPro" id="IPR029044">
    <property type="entry name" value="Nucleotide-diphossugar_trans"/>
</dbReference>
<organism evidence="5 6">
    <name type="scientific">Ammoniphilus oxalaticus</name>
    <dbReference type="NCBI Taxonomy" id="66863"/>
    <lineage>
        <taxon>Bacteria</taxon>
        <taxon>Bacillati</taxon>
        <taxon>Bacillota</taxon>
        <taxon>Bacilli</taxon>
        <taxon>Bacillales</taxon>
        <taxon>Paenibacillaceae</taxon>
        <taxon>Aneurinibacillus group</taxon>
        <taxon>Ammoniphilus</taxon>
    </lineage>
</organism>
<evidence type="ECO:0000256" key="2">
    <source>
        <dbReference type="ARBA" id="ARBA00022676"/>
    </source>
</evidence>
<accession>A0A419SHJ9</accession>
<dbReference type="OrthoDB" id="396512at2"/>
<comment type="similarity">
    <text evidence="1">Belongs to the glycosyltransferase 2 family.</text>
</comment>
<protein>
    <submittedName>
        <fullName evidence="5">Capsular biosynthesis protein</fullName>
    </submittedName>
</protein>
<dbReference type="InterPro" id="IPR001173">
    <property type="entry name" value="Glyco_trans_2-like"/>
</dbReference>
<keyword evidence="2" id="KW-0328">Glycosyltransferase</keyword>
<dbReference type="AlphaFoldDB" id="A0A419SHJ9"/>
<feature type="domain" description="Glycosyltransferase 2-like" evidence="4">
    <location>
        <begin position="6"/>
        <end position="163"/>
    </location>
</feature>
<dbReference type="Pfam" id="PF00535">
    <property type="entry name" value="Glycos_transf_2"/>
    <property type="match status" value="1"/>
</dbReference>
<evidence type="ECO:0000259" key="4">
    <source>
        <dbReference type="Pfam" id="PF00535"/>
    </source>
</evidence>
<keyword evidence="6" id="KW-1185">Reference proteome</keyword>
<dbReference type="PANTHER" id="PTHR22916:SF51">
    <property type="entry name" value="GLYCOSYLTRANSFERASE EPSH-RELATED"/>
    <property type="match status" value="1"/>
</dbReference>
<keyword evidence="3" id="KW-0808">Transferase</keyword>
<dbReference type="CDD" id="cd00761">
    <property type="entry name" value="Glyco_tranf_GTA_type"/>
    <property type="match status" value="1"/>
</dbReference>
<dbReference type="EMBL" id="MCHY01000009">
    <property type="protein sequence ID" value="RKD23246.1"/>
    <property type="molecule type" value="Genomic_DNA"/>
</dbReference>
<comment type="caution">
    <text evidence="5">The sequence shown here is derived from an EMBL/GenBank/DDBJ whole genome shotgun (WGS) entry which is preliminary data.</text>
</comment>
<dbReference type="PANTHER" id="PTHR22916">
    <property type="entry name" value="GLYCOSYLTRANSFERASE"/>
    <property type="match status" value="1"/>
</dbReference>
<dbReference type="SUPFAM" id="SSF53448">
    <property type="entry name" value="Nucleotide-diphospho-sugar transferases"/>
    <property type="match status" value="1"/>
</dbReference>
<dbReference type="Proteomes" id="UP000284219">
    <property type="component" value="Unassembled WGS sequence"/>
</dbReference>
<evidence type="ECO:0000256" key="1">
    <source>
        <dbReference type="ARBA" id="ARBA00006739"/>
    </source>
</evidence>
<reference evidence="5 6" key="1">
    <citation type="submission" date="2016-08" db="EMBL/GenBank/DDBJ databases">
        <title>Novel Firmicute Genomes.</title>
        <authorList>
            <person name="Poppleton D.I."/>
            <person name="Gribaldo S."/>
        </authorList>
    </citation>
    <scope>NUCLEOTIDE SEQUENCE [LARGE SCALE GENOMIC DNA]</scope>
    <source>
        <strain evidence="5 6">RAOx-1</strain>
    </source>
</reference>
<evidence type="ECO:0000313" key="6">
    <source>
        <dbReference type="Proteomes" id="UP000284219"/>
    </source>
</evidence>
<evidence type="ECO:0000256" key="3">
    <source>
        <dbReference type="ARBA" id="ARBA00022679"/>
    </source>
</evidence>